<proteinExistence type="predicted"/>
<dbReference type="AlphaFoldDB" id="A0A087HMQ3"/>
<dbReference type="Proteomes" id="UP000029120">
    <property type="component" value="Chromosome 1"/>
</dbReference>
<dbReference type="OrthoDB" id="1099638at2759"/>
<dbReference type="PANTHER" id="PTHR33103">
    <property type="entry name" value="OS01G0153900 PROTEIN"/>
    <property type="match status" value="1"/>
</dbReference>
<dbReference type="Gramene" id="KFK43405">
    <property type="protein sequence ID" value="KFK43405"/>
    <property type="gene ID" value="AALP_AA1G121800"/>
</dbReference>
<accession>A0A087HMQ3</accession>
<dbReference type="EMBL" id="CM002869">
    <property type="protein sequence ID" value="KFK43405.1"/>
    <property type="molecule type" value="Genomic_DNA"/>
</dbReference>
<organism evidence="1 2">
    <name type="scientific">Arabis alpina</name>
    <name type="common">Alpine rock-cress</name>
    <dbReference type="NCBI Taxonomy" id="50452"/>
    <lineage>
        <taxon>Eukaryota</taxon>
        <taxon>Viridiplantae</taxon>
        <taxon>Streptophyta</taxon>
        <taxon>Embryophyta</taxon>
        <taxon>Tracheophyta</taxon>
        <taxon>Spermatophyta</taxon>
        <taxon>Magnoliopsida</taxon>
        <taxon>eudicotyledons</taxon>
        <taxon>Gunneridae</taxon>
        <taxon>Pentapetalae</taxon>
        <taxon>rosids</taxon>
        <taxon>malvids</taxon>
        <taxon>Brassicales</taxon>
        <taxon>Brassicaceae</taxon>
        <taxon>Arabideae</taxon>
        <taxon>Arabis</taxon>
    </lineage>
</organism>
<dbReference type="Pfam" id="PF05056">
    <property type="entry name" value="DUF674"/>
    <property type="match status" value="1"/>
</dbReference>
<evidence type="ECO:0000313" key="1">
    <source>
        <dbReference type="EMBL" id="KFK43405.1"/>
    </source>
</evidence>
<keyword evidence="2" id="KW-1185">Reference proteome</keyword>
<sequence>MTTEIKTNVPVDDIFVSEKNSFMVTENMEVEFASIVSTLKTLRGLGYKNLDNMEEMFVDVGHKEVLALLECLFSSDTPLTDKWDTDLDDIEVHVVNISKAEANNLVRASLMTSTALTTALGCLLLKKPKAEKL</sequence>
<protein>
    <submittedName>
        <fullName evidence="1">Uncharacterized protein</fullName>
    </submittedName>
</protein>
<dbReference type="PANTHER" id="PTHR33103:SF115">
    <property type="entry name" value="DUF674 FAMILY PROTEIN"/>
    <property type="match status" value="1"/>
</dbReference>
<name>A0A087HMQ3_ARAAL</name>
<reference evidence="2" key="1">
    <citation type="journal article" date="2015" name="Nat. Plants">
        <title>Genome expansion of Arabis alpina linked with retrotransposition and reduced symmetric DNA methylation.</title>
        <authorList>
            <person name="Willing E.M."/>
            <person name="Rawat V."/>
            <person name="Mandakova T."/>
            <person name="Maumus F."/>
            <person name="James G.V."/>
            <person name="Nordstroem K.J."/>
            <person name="Becker C."/>
            <person name="Warthmann N."/>
            <person name="Chica C."/>
            <person name="Szarzynska B."/>
            <person name="Zytnicki M."/>
            <person name="Albani M.C."/>
            <person name="Kiefer C."/>
            <person name="Bergonzi S."/>
            <person name="Castaings L."/>
            <person name="Mateos J.L."/>
            <person name="Berns M.C."/>
            <person name="Bujdoso N."/>
            <person name="Piofczyk T."/>
            <person name="de Lorenzo L."/>
            <person name="Barrero-Sicilia C."/>
            <person name="Mateos I."/>
            <person name="Piednoel M."/>
            <person name="Hagmann J."/>
            <person name="Chen-Min-Tao R."/>
            <person name="Iglesias-Fernandez R."/>
            <person name="Schuster S.C."/>
            <person name="Alonso-Blanco C."/>
            <person name="Roudier F."/>
            <person name="Carbonero P."/>
            <person name="Paz-Ares J."/>
            <person name="Davis S.J."/>
            <person name="Pecinka A."/>
            <person name="Quesneville H."/>
            <person name="Colot V."/>
            <person name="Lysak M.A."/>
            <person name="Weigel D."/>
            <person name="Coupland G."/>
            <person name="Schneeberger K."/>
        </authorList>
    </citation>
    <scope>NUCLEOTIDE SEQUENCE [LARGE SCALE GENOMIC DNA]</scope>
    <source>
        <strain evidence="2">cv. Pajares</strain>
    </source>
</reference>
<gene>
    <name evidence="1" type="ordered locus">AALP_Aa1g121800</name>
</gene>
<dbReference type="InterPro" id="IPR007750">
    <property type="entry name" value="DUF674"/>
</dbReference>
<evidence type="ECO:0000313" key="2">
    <source>
        <dbReference type="Proteomes" id="UP000029120"/>
    </source>
</evidence>